<reference evidence="3" key="1">
    <citation type="journal article" date="2019" name="Int. J. Syst. Evol. Microbiol.">
        <title>The Global Catalogue of Microorganisms (GCM) 10K type strain sequencing project: providing services to taxonomists for standard genome sequencing and annotation.</title>
        <authorList>
            <consortium name="The Broad Institute Genomics Platform"/>
            <consortium name="The Broad Institute Genome Sequencing Center for Infectious Disease"/>
            <person name="Wu L."/>
            <person name="Ma J."/>
        </authorList>
    </citation>
    <scope>NUCLEOTIDE SEQUENCE [LARGE SCALE GENOMIC DNA]</scope>
    <source>
        <strain evidence="3">JCM 31696</strain>
    </source>
</reference>
<gene>
    <name evidence="2" type="ORF">ACFQ07_25920</name>
</gene>
<evidence type="ECO:0000256" key="1">
    <source>
        <dbReference type="SAM" id="MobiDB-lite"/>
    </source>
</evidence>
<evidence type="ECO:0008006" key="4">
    <source>
        <dbReference type="Google" id="ProtNLM"/>
    </source>
</evidence>
<feature type="region of interest" description="Disordered" evidence="1">
    <location>
        <begin position="1"/>
        <end position="25"/>
    </location>
</feature>
<protein>
    <recommendedName>
        <fullName evidence="4">PE domain-containing protein</fullName>
    </recommendedName>
</protein>
<proteinExistence type="predicted"/>
<name>A0ABW3CQ97_9ACTN</name>
<organism evidence="2 3">
    <name type="scientific">Actinomadura adrarensis</name>
    <dbReference type="NCBI Taxonomy" id="1819600"/>
    <lineage>
        <taxon>Bacteria</taxon>
        <taxon>Bacillati</taxon>
        <taxon>Actinomycetota</taxon>
        <taxon>Actinomycetes</taxon>
        <taxon>Streptosporangiales</taxon>
        <taxon>Thermomonosporaceae</taxon>
        <taxon>Actinomadura</taxon>
    </lineage>
</organism>
<feature type="region of interest" description="Disordered" evidence="1">
    <location>
        <begin position="108"/>
        <end position="130"/>
    </location>
</feature>
<sequence length="130" mass="14036">MAPKLDAGGGGGGYPNNLPHQVGGKEVTMDHDTLKDVARKLRDDLNQLKGLRYKEDIDDYSPNLSDIGDYSAGQGLHNTVTSAQNSIGTTYQQFITAYEQVIQAIERSEQNVRNADDASAAGARARGRVD</sequence>
<evidence type="ECO:0000313" key="2">
    <source>
        <dbReference type="EMBL" id="MFD0855706.1"/>
    </source>
</evidence>
<comment type="caution">
    <text evidence="2">The sequence shown here is derived from an EMBL/GenBank/DDBJ whole genome shotgun (WGS) entry which is preliminary data.</text>
</comment>
<accession>A0ABW3CQ97</accession>
<dbReference type="Proteomes" id="UP001597083">
    <property type="component" value="Unassembled WGS sequence"/>
</dbReference>
<keyword evidence="3" id="KW-1185">Reference proteome</keyword>
<dbReference type="EMBL" id="JBHTIR010003739">
    <property type="protein sequence ID" value="MFD0855706.1"/>
    <property type="molecule type" value="Genomic_DNA"/>
</dbReference>
<evidence type="ECO:0000313" key="3">
    <source>
        <dbReference type="Proteomes" id="UP001597083"/>
    </source>
</evidence>